<feature type="domain" description="Rhodanese" evidence="2">
    <location>
        <begin position="15"/>
        <end position="131"/>
    </location>
</feature>
<dbReference type="NCBIfam" id="TIGR03167">
    <property type="entry name" value="tRNA_sel_U_synt"/>
    <property type="match status" value="1"/>
</dbReference>
<dbReference type="SUPFAM" id="SSF52821">
    <property type="entry name" value="Rhodanese/Cell cycle control phosphatase"/>
    <property type="match status" value="1"/>
</dbReference>
<dbReference type="SUPFAM" id="SSF52540">
    <property type="entry name" value="P-loop containing nucleoside triphosphate hydrolases"/>
    <property type="match status" value="1"/>
</dbReference>
<organism evidence="3 4">
    <name type="scientific">Paenibacillus rhizosphaerae</name>
    <dbReference type="NCBI Taxonomy" id="297318"/>
    <lineage>
        <taxon>Bacteria</taxon>
        <taxon>Bacillati</taxon>
        <taxon>Bacillota</taxon>
        <taxon>Bacilli</taxon>
        <taxon>Bacillales</taxon>
        <taxon>Paenibacillaceae</taxon>
        <taxon>Paenibacillus</taxon>
    </lineage>
</organism>
<evidence type="ECO:0000259" key="2">
    <source>
        <dbReference type="PROSITE" id="PS50206"/>
    </source>
</evidence>
<gene>
    <name evidence="3" type="ORF">BK138_18785</name>
</gene>
<dbReference type="Gene3D" id="3.40.250.10">
    <property type="entry name" value="Rhodanese-like domain"/>
    <property type="match status" value="1"/>
</dbReference>
<comment type="caution">
    <text evidence="3">The sequence shown here is derived from an EMBL/GenBank/DDBJ whole genome shotgun (WGS) entry which is preliminary data.</text>
</comment>
<dbReference type="InterPro" id="IPR001763">
    <property type="entry name" value="Rhodanese-like_dom"/>
</dbReference>
<evidence type="ECO:0000313" key="4">
    <source>
        <dbReference type="Proteomes" id="UP000187172"/>
    </source>
</evidence>
<dbReference type="STRING" id="297318.BK138_18785"/>
<keyword evidence="1" id="KW-0711">Selenium</keyword>
<dbReference type="PANTHER" id="PTHR30401:SF0">
    <property type="entry name" value="TRNA 2-SELENOURIDINE SYNTHASE"/>
    <property type="match status" value="1"/>
</dbReference>
<dbReference type="GO" id="GO:0043828">
    <property type="term" value="F:tRNA 2-selenouridine synthase activity"/>
    <property type="evidence" value="ECO:0007669"/>
    <property type="project" value="InterPro"/>
</dbReference>
<evidence type="ECO:0000313" key="3">
    <source>
        <dbReference type="EMBL" id="OMF53853.1"/>
    </source>
</evidence>
<dbReference type="InterPro" id="IPR027417">
    <property type="entry name" value="P-loop_NTPase"/>
</dbReference>
<proteinExistence type="predicted"/>
<dbReference type="NCBIfam" id="NF008752">
    <property type="entry name" value="PRK11784.1-4"/>
    <property type="match status" value="1"/>
</dbReference>
<dbReference type="Gene3D" id="3.40.50.300">
    <property type="entry name" value="P-loop containing nucleotide triphosphate hydrolases"/>
    <property type="match status" value="1"/>
</dbReference>
<evidence type="ECO:0000256" key="1">
    <source>
        <dbReference type="ARBA" id="ARBA00023266"/>
    </source>
</evidence>
<dbReference type="Pfam" id="PF26341">
    <property type="entry name" value="AAA_SelU"/>
    <property type="match status" value="1"/>
</dbReference>
<dbReference type="InterPro" id="IPR036873">
    <property type="entry name" value="Rhodanese-like_dom_sf"/>
</dbReference>
<dbReference type="SMART" id="SM00450">
    <property type="entry name" value="RHOD"/>
    <property type="match status" value="1"/>
</dbReference>
<keyword evidence="4" id="KW-1185">Reference proteome</keyword>
<dbReference type="NCBIfam" id="NF008750">
    <property type="entry name" value="PRK11784.1-2"/>
    <property type="match status" value="1"/>
</dbReference>
<protein>
    <submittedName>
        <fullName evidence="3">tRNA 2-selenouridine(34) synthase MnmH</fullName>
    </submittedName>
</protein>
<dbReference type="GO" id="GO:0002098">
    <property type="term" value="P:tRNA wobble uridine modification"/>
    <property type="evidence" value="ECO:0007669"/>
    <property type="project" value="InterPro"/>
</dbReference>
<dbReference type="AlphaFoldDB" id="A0A1R1EPU7"/>
<dbReference type="InterPro" id="IPR058840">
    <property type="entry name" value="AAA_SelU"/>
</dbReference>
<dbReference type="InterPro" id="IPR017582">
    <property type="entry name" value="SelU"/>
</dbReference>
<dbReference type="EMBL" id="MRTP01000004">
    <property type="protein sequence ID" value="OMF53853.1"/>
    <property type="molecule type" value="Genomic_DNA"/>
</dbReference>
<accession>A0A1R1EPU7</accession>
<sequence>MFQDIQIEKLNELRAKNEITVIDVRSPSEYAESTIPGSINIPFFNDEERAEIGTLYKQVSTQAAKERGLEIVSAKLPSFVKQFAEIQGNKAVFCWRGGMRSRTTATVLSLMGIHVHRLEGGYRTYRKWVVDTLQSMEFAPDVYVIHGNTGTGKTLILRELQERGYPVVDLEGMAGHRGSIFGEIGLKSSNQKTFDALLVESLIRYQDSPYILLEAESKRIGKVVLPEFLVQKKELGRHIVLEAPVELRVKHILDDYRPWEYPAESLLAFSKIKSRIHTPIAQEIEFSMQQGNYGAAVRLLLEYYYDPRYAHTTEAYGEAFHQEPVLAIKSVEQAVQLVEERIQRDQEHVQAAAEDVQVKKHQSV</sequence>
<dbReference type="Pfam" id="PF00581">
    <property type="entry name" value="Rhodanese"/>
    <property type="match status" value="1"/>
</dbReference>
<dbReference type="PANTHER" id="PTHR30401">
    <property type="entry name" value="TRNA 2-SELENOURIDINE SYNTHASE"/>
    <property type="match status" value="1"/>
</dbReference>
<dbReference type="PROSITE" id="PS50206">
    <property type="entry name" value="RHODANESE_3"/>
    <property type="match status" value="1"/>
</dbReference>
<dbReference type="Proteomes" id="UP000187172">
    <property type="component" value="Unassembled WGS sequence"/>
</dbReference>
<dbReference type="RefSeq" id="WP_076171720.1">
    <property type="nucleotide sequence ID" value="NZ_MRTP01000004.1"/>
</dbReference>
<reference evidence="3 4" key="1">
    <citation type="submission" date="2016-11" db="EMBL/GenBank/DDBJ databases">
        <title>Paenibacillus species isolates.</title>
        <authorList>
            <person name="Beno S.M."/>
        </authorList>
    </citation>
    <scope>NUCLEOTIDE SEQUENCE [LARGE SCALE GENOMIC DNA]</scope>
    <source>
        <strain evidence="3 4">FSL R5-0378</strain>
    </source>
</reference>
<name>A0A1R1EPU7_9BACL</name>